<protein>
    <recommendedName>
        <fullName evidence="9 10">tRNA (guanine(26)-N(2))-dimethyltransferase</fullName>
        <ecNumber evidence="7 10">2.1.1.216</ecNumber>
    </recommendedName>
</protein>
<evidence type="ECO:0000256" key="11">
    <source>
        <dbReference type="SAM" id="MobiDB-lite"/>
    </source>
</evidence>
<gene>
    <name evidence="12" type="ORF">NPIL_177331</name>
</gene>
<keyword evidence="3 10" id="KW-0808">Transferase</keyword>
<organism evidence="12 13">
    <name type="scientific">Nephila pilipes</name>
    <name type="common">Giant wood spider</name>
    <name type="synonym">Nephila maculata</name>
    <dbReference type="NCBI Taxonomy" id="299642"/>
    <lineage>
        <taxon>Eukaryota</taxon>
        <taxon>Metazoa</taxon>
        <taxon>Ecdysozoa</taxon>
        <taxon>Arthropoda</taxon>
        <taxon>Chelicerata</taxon>
        <taxon>Arachnida</taxon>
        <taxon>Araneae</taxon>
        <taxon>Araneomorphae</taxon>
        <taxon>Entelegynae</taxon>
        <taxon>Araneoidea</taxon>
        <taxon>Nephilidae</taxon>
        <taxon>Nephila</taxon>
    </lineage>
</organism>
<evidence type="ECO:0000256" key="10">
    <source>
        <dbReference type="PROSITE-ProRule" id="PRU00958"/>
    </source>
</evidence>
<dbReference type="NCBIfam" id="TIGR00308">
    <property type="entry name" value="TRM1"/>
    <property type="match status" value="1"/>
</dbReference>
<evidence type="ECO:0000313" key="13">
    <source>
        <dbReference type="Proteomes" id="UP000887013"/>
    </source>
</evidence>
<evidence type="ECO:0000256" key="7">
    <source>
        <dbReference type="ARBA" id="ARBA00039099"/>
    </source>
</evidence>
<evidence type="ECO:0000256" key="1">
    <source>
        <dbReference type="ARBA" id="ARBA00022555"/>
    </source>
</evidence>
<dbReference type="SUPFAM" id="SSF53335">
    <property type="entry name" value="S-adenosyl-L-methionine-dependent methyltransferases"/>
    <property type="match status" value="1"/>
</dbReference>
<dbReference type="OrthoDB" id="6349953at2759"/>
<dbReference type="FunFam" id="3.30.56.70:FF:000001">
    <property type="entry name" value="tRNA (guanine(26)-N(2))-dimethyltransferase"/>
    <property type="match status" value="1"/>
</dbReference>
<dbReference type="Gene3D" id="3.40.50.150">
    <property type="entry name" value="Vaccinia Virus protein VP39"/>
    <property type="match status" value="1"/>
</dbReference>
<evidence type="ECO:0000256" key="5">
    <source>
        <dbReference type="ARBA" id="ARBA00022694"/>
    </source>
</evidence>
<accession>A0A8X6PVB3</accession>
<evidence type="ECO:0000256" key="3">
    <source>
        <dbReference type="ARBA" id="ARBA00022679"/>
    </source>
</evidence>
<comment type="caution">
    <text evidence="12">The sequence shown here is derived from an EMBL/GenBank/DDBJ whole genome shotgun (WGS) entry which is preliminary data.</text>
</comment>
<dbReference type="FunFam" id="3.40.50.150:FF:000051">
    <property type="entry name" value="tRNA (guanine(26)-N(2))-dimethyltransferase"/>
    <property type="match status" value="1"/>
</dbReference>
<evidence type="ECO:0000256" key="4">
    <source>
        <dbReference type="ARBA" id="ARBA00022691"/>
    </source>
</evidence>
<dbReference type="Pfam" id="PF02005">
    <property type="entry name" value="TRM"/>
    <property type="match status" value="1"/>
</dbReference>
<proteinExistence type="inferred from homology"/>
<sequence length="537" mass="60217">MDDKKENNTSNDLSDLMMIDKTPYNSVTEGKAEVLFPKSRGVFYNKVQEFNRDLSVAVLKNFTRNSPITKSKNKDENLSNNYERGGISVLEALSASGLRAIRFAKEVPNLAKVIANDRDTQAYLSIQRNIKHNNVEDIVQATNEDASFLMYKNRPFKDRFDAVDLDPYGTAAPFLDAAVQCVKDGGLLMITCTDMAILCGNGVEACHAKYGAVSAKMSCCHEMALRIVLQSIESNANRYGRYIVPLLSLSVDFYVRVFVQVFTSPSTVKESITKLSMVYICNGCTSFYLQPLGSKVVTKHGQKYAPSIGPPVNKICDICGHSFKMCGPVWSHTLHDKDFINKILQSLNEEMDLYGTSKRMLGMLNVVLEELDDSPLFHNTEHLSSILHVTSPSSNEIRSAILNAGYEVSFSHASSTSIKTNAPPNVIWDIMRAWVKLHPGKKTLQLEPSKTIMSKESSIEVSFEPHPNAEPLSRLNNLLRYQINPSRNWGPQCKATTNLIEDEEEKPKKRKCKRKKRSKAADIENKKLKEEENNIPT</sequence>
<evidence type="ECO:0000256" key="8">
    <source>
        <dbReference type="ARBA" id="ARBA00051897"/>
    </source>
</evidence>
<dbReference type="InterPro" id="IPR029063">
    <property type="entry name" value="SAM-dependent_MTases_sf"/>
</dbReference>
<dbReference type="Proteomes" id="UP000887013">
    <property type="component" value="Unassembled WGS sequence"/>
</dbReference>
<evidence type="ECO:0000256" key="2">
    <source>
        <dbReference type="ARBA" id="ARBA00022603"/>
    </source>
</evidence>
<feature type="region of interest" description="Disordered" evidence="11">
    <location>
        <begin position="500"/>
        <end position="537"/>
    </location>
</feature>
<dbReference type="PANTHER" id="PTHR10631:SF3">
    <property type="entry name" value="TRNA (GUANINE(26)-N(2))-DIMETHYLTRANSFERASE"/>
    <property type="match status" value="1"/>
</dbReference>
<comment type="similarity">
    <text evidence="10">Belongs to the class I-like SAM-binding methyltransferase superfamily. Trm1 family.</text>
</comment>
<dbReference type="Gene3D" id="3.30.56.70">
    <property type="entry name" value="N2,N2-dimethylguanosine tRNA methyltransferase, C-terminal domain"/>
    <property type="match status" value="1"/>
</dbReference>
<evidence type="ECO:0000313" key="12">
    <source>
        <dbReference type="EMBL" id="GFT82661.1"/>
    </source>
</evidence>
<dbReference type="AlphaFoldDB" id="A0A8X6PVB3"/>
<dbReference type="EMBL" id="BMAW01072398">
    <property type="protein sequence ID" value="GFT82661.1"/>
    <property type="molecule type" value="Genomic_DNA"/>
</dbReference>
<dbReference type="InterPro" id="IPR042296">
    <property type="entry name" value="tRNA_met_Trm1_C"/>
</dbReference>
<dbReference type="GO" id="GO:0005634">
    <property type="term" value="C:nucleus"/>
    <property type="evidence" value="ECO:0007669"/>
    <property type="project" value="TreeGrafter"/>
</dbReference>
<comment type="catalytic activity">
    <reaction evidence="8 10">
        <text>guanosine(26) in tRNA + 2 S-adenosyl-L-methionine = N(2)-dimethylguanosine(26) in tRNA + 2 S-adenosyl-L-homocysteine + 2 H(+)</text>
        <dbReference type="Rhea" id="RHEA:43140"/>
        <dbReference type="Rhea" id="RHEA-COMP:10359"/>
        <dbReference type="Rhea" id="RHEA-COMP:10360"/>
        <dbReference type="ChEBI" id="CHEBI:15378"/>
        <dbReference type="ChEBI" id="CHEBI:57856"/>
        <dbReference type="ChEBI" id="CHEBI:59789"/>
        <dbReference type="ChEBI" id="CHEBI:74269"/>
        <dbReference type="ChEBI" id="CHEBI:74513"/>
        <dbReference type="EC" id="2.1.1.216"/>
    </reaction>
</comment>
<name>A0A8X6PVB3_NEPPI</name>
<dbReference type="CDD" id="cd02440">
    <property type="entry name" value="AdoMet_MTases"/>
    <property type="match status" value="1"/>
</dbReference>
<keyword evidence="1 10" id="KW-0820">tRNA-binding</keyword>
<dbReference type="GO" id="GO:0002940">
    <property type="term" value="P:tRNA N2-guanine methylation"/>
    <property type="evidence" value="ECO:0007669"/>
    <property type="project" value="TreeGrafter"/>
</dbReference>
<dbReference type="GO" id="GO:0160104">
    <property type="term" value="F:tRNA (guanine(26)-N2)-dimethyltransferase activity"/>
    <property type="evidence" value="ECO:0007669"/>
    <property type="project" value="UniProtKB-UniRule"/>
</dbReference>
<feature type="compositionally biased region" description="Basic and acidic residues" evidence="11">
    <location>
        <begin position="519"/>
        <end position="537"/>
    </location>
</feature>
<keyword evidence="2 10" id="KW-0489">Methyltransferase</keyword>
<evidence type="ECO:0000256" key="6">
    <source>
        <dbReference type="ARBA" id="ARBA00022884"/>
    </source>
</evidence>
<keyword evidence="13" id="KW-1185">Reference proteome</keyword>
<dbReference type="PROSITE" id="PS51626">
    <property type="entry name" value="SAM_MT_TRM1"/>
    <property type="match status" value="1"/>
</dbReference>
<dbReference type="GO" id="GO:0000049">
    <property type="term" value="F:tRNA binding"/>
    <property type="evidence" value="ECO:0007669"/>
    <property type="project" value="UniProtKB-UniRule"/>
</dbReference>
<evidence type="ECO:0000256" key="9">
    <source>
        <dbReference type="ARBA" id="ARBA00074266"/>
    </source>
</evidence>
<keyword evidence="5 10" id="KW-0819">tRNA processing</keyword>
<dbReference type="PANTHER" id="PTHR10631">
    <property type="entry name" value="N 2 ,N 2 -DIMETHYLGUANOSINE TRNA METHYLTRANSFERASE"/>
    <property type="match status" value="1"/>
</dbReference>
<dbReference type="EC" id="2.1.1.216" evidence="7 10"/>
<keyword evidence="6 10" id="KW-0694">RNA-binding</keyword>
<reference evidence="12" key="1">
    <citation type="submission" date="2020-08" db="EMBL/GenBank/DDBJ databases">
        <title>Multicomponent nature underlies the extraordinary mechanical properties of spider dragline silk.</title>
        <authorList>
            <person name="Kono N."/>
            <person name="Nakamura H."/>
            <person name="Mori M."/>
            <person name="Yoshida Y."/>
            <person name="Ohtoshi R."/>
            <person name="Malay A.D."/>
            <person name="Moran D.A.P."/>
            <person name="Tomita M."/>
            <person name="Numata K."/>
            <person name="Arakawa K."/>
        </authorList>
    </citation>
    <scope>NUCLEOTIDE SEQUENCE</scope>
</reference>
<keyword evidence="4 10" id="KW-0949">S-adenosyl-L-methionine</keyword>
<feature type="compositionally biased region" description="Basic residues" evidence="11">
    <location>
        <begin position="508"/>
        <end position="518"/>
    </location>
</feature>
<dbReference type="InterPro" id="IPR002905">
    <property type="entry name" value="Trm1"/>
</dbReference>